<dbReference type="Proteomes" id="UP000051645">
    <property type="component" value="Unassembled WGS sequence"/>
</dbReference>
<feature type="domain" description="Alpha/beta hydrolase fold-3" evidence="1">
    <location>
        <begin position="136"/>
        <end position="353"/>
    </location>
</feature>
<evidence type="ECO:0000313" key="2">
    <source>
        <dbReference type="EMBL" id="KRN27764.1"/>
    </source>
</evidence>
<evidence type="ECO:0000313" key="5">
    <source>
        <dbReference type="Proteomes" id="UP000051751"/>
    </source>
</evidence>
<reference evidence="4 5" key="1">
    <citation type="journal article" date="2015" name="Genome Announc.">
        <title>Expanding the biotechnology potential of lactobacilli through comparative genomics of 213 strains and associated genera.</title>
        <authorList>
            <person name="Sun Z."/>
            <person name="Harris H.M."/>
            <person name="McCann A."/>
            <person name="Guo C."/>
            <person name="Argimon S."/>
            <person name="Zhang W."/>
            <person name="Yang X."/>
            <person name="Jeffery I.B."/>
            <person name="Cooney J.C."/>
            <person name="Kagawa T.F."/>
            <person name="Liu W."/>
            <person name="Song Y."/>
            <person name="Salvetti E."/>
            <person name="Wrobel A."/>
            <person name="Rasinkangas P."/>
            <person name="Parkhill J."/>
            <person name="Rea M.C."/>
            <person name="O'Sullivan O."/>
            <person name="Ritari J."/>
            <person name="Douillard F.P."/>
            <person name="Paul Ross R."/>
            <person name="Yang R."/>
            <person name="Briner A.E."/>
            <person name="Felis G.E."/>
            <person name="de Vos W.M."/>
            <person name="Barrangou R."/>
            <person name="Klaenhammer T.R."/>
            <person name="Caufield P.W."/>
            <person name="Cui Y."/>
            <person name="Zhang H."/>
            <person name="O'Toole P.W."/>
        </authorList>
    </citation>
    <scope>NUCLEOTIDE SEQUENCE [LARGE SCALE GENOMIC DNA]</scope>
    <source>
        <strain evidence="2 5">ATCC BAA-66</strain>
        <strain evidence="3 4">DSM 13344</strain>
    </source>
</reference>
<name>A0A0R2FNX7_9LACO</name>
<sequence>MNNNQLIFPNTWNFQHGIHVLGKQTKYAADQNDVMCLTKTVPGLEKGEPAPMLAQMKQNYRMPTNYHAPKSEVMSDVPALPDTEENNYIMKWRDRMGVLSANQTIGITEQKVITDQGLPITIYTPPFADEESLPAVVYYHGGAFIGGSIYITEDFVRLLAQVAHVRVLSLDFHYAPEFKAPTVLDETYHSLTWIAANAERLNIIPEQIFVFGESSGGNIAASVSYLDRLKKTNIVRGQVIAYPIATLNKEQTDHYDVPHQTGAGVGPNGLPTFDDVLKLIQDSYLGNTLSDNDPRVSPLAVPDEIAAQMPASLVIADEFDPLRKQDYAYAKKLSQAGVNTHYIYYEGMAHAFLNSVGIVPQASDFAMQAARWLHANL</sequence>
<keyword evidence="4" id="KW-1185">Reference proteome</keyword>
<dbReference type="EMBL" id="JQAZ01000007">
    <property type="protein sequence ID" value="KRN30271.1"/>
    <property type="molecule type" value="Genomic_DNA"/>
</dbReference>
<dbReference type="Gene3D" id="3.40.50.1820">
    <property type="entry name" value="alpha/beta hydrolase"/>
    <property type="match status" value="1"/>
</dbReference>
<evidence type="ECO:0000259" key="1">
    <source>
        <dbReference type="Pfam" id="PF07859"/>
    </source>
</evidence>
<dbReference type="RefSeq" id="WP_057770692.1">
    <property type="nucleotide sequence ID" value="NZ_JQAT01000006.1"/>
</dbReference>
<gene>
    <name evidence="2" type="ORF">IV38_GL001979</name>
    <name evidence="3" type="ORF">IV40_GL001858</name>
</gene>
<dbReference type="GO" id="GO:0019433">
    <property type="term" value="P:triglyceride catabolic process"/>
    <property type="evidence" value="ECO:0007669"/>
    <property type="project" value="TreeGrafter"/>
</dbReference>
<dbReference type="GO" id="GO:0005829">
    <property type="term" value="C:cytosol"/>
    <property type="evidence" value="ECO:0007669"/>
    <property type="project" value="TreeGrafter"/>
</dbReference>
<evidence type="ECO:0000313" key="4">
    <source>
        <dbReference type="Proteomes" id="UP000051645"/>
    </source>
</evidence>
<dbReference type="Proteomes" id="UP000051751">
    <property type="component" value="Unassembled WGS sequence"/>
</dbReference>
<evidence type="ECO:0000313" key="3">
    <source>
        <dbReference type="EMBL" id="KRN30271.1"/>
    </source>
</evidence>
<dbReference type="PANTHER" id="PTHR23025">
    <property type="entry name" value="TRIACYLGLYCEROL LIPASE"/>
    <property type="match status" value="1"/>
</dbReference>
<accession>A0A0R2FNX7</accession>
<dbReference type="InterPro" id="IPR013094">
    <property type="entry name" value="AB_hydrolase_3"/>
</dbReference>
<dbReference type="Pfam" id="PF07859">
    <property type="entry name" value="Abhydrolase_3"/>
    <property type="match status" value="1"/>
</dbReference>
<dbReference type="InterPro" id="IPR029058">
    <property type="entry name" value="AB_hydrolase_fold"/>
</dbReference>
<dbReference type="OrthoDB" id="9815425at2"/>
<dbReference type="GO" id="GO:0004771">
    <property type="term" value="F:sterol ester esterase activity"/>
    <property type="evidence" value="ECO:0007669"/>
    <property type="project" value="TreeGrafter"/>
</dbReference>
<organism evidence="3 4">
    <name type="scientific">Lactobacillus selangorensis</name>
    <dbReference type="NCBI Taxonomy" id="81857"/>
    <lineage>
        <taxon>Bacteria</taxon>
        <taxon>Bacillati</taxon>
        <taxon>Bacillota</taxon>
        <taxon>Bacilli</taxon>
        <taxon>Lactobacillales</taxon>
        <taxon>Lactobacillaceae</taxon>
        <taxon>Lactobacillus</taxon>
    </lineage>
</organism>
<dbReference type="EMBL" id="JQAT01000006">
    <property type="protein sequence ID" value="KRN27764.1"/>
    <property type="molecule type" value="Genomic_DNA"/>
</dbReference>
<dbReference type="SUPFAM" id="SSF53474">
    <property type="entry name" value="alpha/beta-Hydrolases"/>
    <property type="match status" value="1"/>
</dbReference>
<comment type="caution">
    <text evidence="3">The sequence shown here is derived from an EMBL/GenBank/DDBJ whole genome shotgun (WGS) entry which is preliminary data.</text>
</comment>
<protein>
    <recommendedName>
        <fullName evidence="1">Alpha/beta hydrolase fold-3 domain-containing protein</fullName>
    </recommendedName>
</protein>
<dbReference type="STRING" id="81857.IV38_GL001979"/>
<dbReference type="PANTHER" id="PTHR23025:SF3">
    <property type="entry name" value="HORMONE-SENSITIVE LIPASE"/>
    <property type="match status" value="1"/>
</dbReference>
<dbReference type="PATRIC" id="fig|81857.3.peg.2013"/>
<dbReference type="AlphaFoldDB" id="A0A0R2FNX7"/>
<proteinExistence type="predicted"/>
<dbReference type="GO" id="GO:0004806">
    <property type="term" value="F:triacylglycerol lipase activity"/>
    <property type="evidence" value="ECO:0007669"/>
    <property type="project" value="TreeGrafter"/>
</dbReference>